<keyword evidence="3" id="KW-1185">Reference proteome</keyword>
<name>A0ABQ8JBF2_DERPT</name>
<feature type="compositionally biased region" description="Low complexity" evidence="1">
    <location>
        <begin position="9"/>
        <end position="45"/>
    </location>
</feature>
<reference evidence="2 3" key="1">
    <citation type="journal article" date="2018" name="J. Allergy Clin. Immunol.">
        <title>High-quality assembly of Dermatophagoides pteronyssinus genome and transcriptome reveals a wide range of novel allergens.</title>
        <authorList>
            <person name="Liu X.Y."/>
            <person name="Yang K.Y."/>
            <person name="Wang M.Q."/>
            <person name="Kwok J.S."/>
            <person name="Zeng X."/>
            <person name="Yang Z."/>
            <person name="Xiao X.J."/>
            <person name="Lau C.P."/>
            <person name="Li Y."/>
            <person name="Huang Z.M."/>
            <person name="Ba J.G."/>
            <person name="Yim A.K."/>
            <person name="Ouyang C.Y."/>
            <person name="Ngai S.M."/>
            <person name="Chan T.F."/>
            <person name="Leung E.L."/>
            <person name="Liu L."/>
            <person name="Liu Z.G."/>
            <person name="Tsui S.K."/>
        </authorList>
    </citation>
    <scope>NUCLEOTIDE SEQUENCE [LARGE SCALE GENOMIC DNA]</scope>
    <source>
        <strain evidence="2">Derp</strain>
    </source>
</reference>
<evidence type="ECO:0000256" key="1">
    <source>
        <dbReference type="SAM" id="MobiDB-lite"/>
    </source>
</evidence>
<organism evidence="2 3">
    <name type="scientific">Dermatophagoides pteronyssinus</name>
    <name type="common">European house dust mite</name>
    <dbReference type="NCBI Taxonomy" id="6956"/>
    <lineage>
        <taxon>Eukaryota</taxon>
        <taxon>Metazoa</taxon>
        <taxon>Ecdysozoa</taxon>
        <taxon>Arthropoda</taxon>
        <taxon>Chelicerata</taxon>
        <taxon>Arachnida</taxon>
        <taxon>Acari</taxon>
        <taxon>Acariformes</taxon>
        <taxon>Sarcoptiformes</taxon>
        <taxon>Astigmata</taxon>
        <taxon>Psoroptidia</taxon>
        <taxon>Analgoidea</taxon>
        <taxon>Pyroglyphidae</taxon>
        <taxon>Dermatophagoidinae</taxon>
        <taxon>Dermatophagoides</taxon>
    </lineage>
</organism>
<reference evidence="2 3" key="2">
    <citation type="journal article" date="2022" name="Mol. Biol. Evol.">
        <title>Comparative Genomics Reveals Insights into the Divergent Evolution of Astigmatic Mites and Household Pest Adaptations.</title>
        <authorList>
            <person name="Xiong Q."/>
            <person name="Wan A.T."/>
            <person name="Liu X."/>
            <person name="Fung C.S."/>
            <person name="Xiao X."/>
            <person name="Malainual N."/>
            <person name="Hou J."/>
            <person name="Wang L."/>
            <person name="Wang M."/>
            <person name="Yang K.Y."/>
            <person name="Cui Y."/>
            <person name="Leung E.L."/>
            <person name="Nong W."/>
            <person name="Shin S.K."/>
            <person name="Au S.W."/>
            <person name="Jeong K.Y."/>
            <person name="Chew F.T."/>
            <person name="Hui J.H."/>
            <person name="Leung T.F."/>
            <person name="Tungtrongchitr A."/>
            <person name="Zhong N."/>
            <person name="Liu Z."/>
            <person name="Tsui S.K."/>
        </authorList>
    </citation>
    <scope>NUCLEOTIDE SEQUENCE [LARGE SCALE GENOMIC DNA]</scope>
    <source>
        <strain evidence="2">Derp</strain>
    </source>
</reference>
<proteinExistence type="predicted"/>
<evidence type="ECO:0000313" key="2">
    <source>
        <dbReference type="EMBL" id="KAH9419927.1"/>
    </source>
</evidence>
<accession>A0ABQ8JBF2</accession>
<comment type="caution">
    <text evidence="2">The sequence shown here is derived from an EMBL/GenBank/DDBJ whole genome shotgun (WGS) entry which is preliminary data.</text>
</comment>
<evidence type="ECO:0000313" key="3">
    <source>
        <dbReference type="Proteomes" id="UP000887458"/>
    </source>
</evidence>
<gene>
    <name evidence="2" type="ORF">DERP_001760</name>
</gene>
<protein>
    <submittedName>
        <fullName evidence="2">Uncharacterized protein</fullName>
    </submittedName>
</protein>
<feature type="region of interest" description="Disordered" evidence="1">
    <location>
        <begin position="1"/>
        <end position="57"/>
    </location>
</feature>
<dbReference type="EMBL" id="NJHN03000054">
    <property type="protein sequence ID" value="KAH9419927.1"/>
    <property type="molecule type" value="Genomic_DNA"/>
</dbReference>
<sequence>MMKNQLNPTTTTTSSLLKRSIRSPSLYSRSSSPFRSSSSSSSEVESPPPPPPSSSSSSLWNVFHWFRPSDRMSIAFLPVTNNNDDSFSGSHSPYSDRRRQFHFSGNHFIPARGKKSSSNLIPINQYYNSDTIQENKNNVIVDDYVNDDNDDDDDDKIADLIDNNNNDNDKSIESIFKISKPKLSKLWSTLNRSINDKQSKTNKATIIIWTILSSNE</sequence>
<dbReference type="Proteomes" id="UP000887458">
    <property type="component" value="Unassembled WGS sequence"/>
</dbReference>